<proteinExistence type="predicted"/>
<dbReference type="Proteomes" id="UP000799753">
    <property type="component" value="Unassembled WGS sequence"/>
</dbReference>
<evidence type="ECO:0008006" key="4">
    <source>
        <dbReference type="Google" id="ProtNLM"/>
    </source>
</evidence>
<feature type="chain" id="PRO_5025483863" description="Secreted protein" evidence="1">
    <location>
        <begin position="28"/>
        <end position="104"/>
    </location>
</feature>
<keyword evidence="1" id="KW-0732">Signal</keyword>
<name>A0A6A6SCQ3_9PLEO</name>
<dbReference type="EMBL" id="MU006779">
    <property type="protein sequence ID" value="KAF2643964.1"/>
    <property type="molecule type" value="Genomic_DNA"/>
</dbReference>
<organism evidence="2 3">
    <name type="scientific">Massarina eburnea CBS 473.64</name>
    <dbReference type="NCBI Taxonomy" id="1395130"/>
    <lineage>
        <taxon>Eukaryota</taxon>
        <taxon>Fungi</taxon>
        <taxon>Dikarya</taxon>
        <taxon>Ascomycota</taxon>
        <taxon>Pezizomycotina</taxon>
        <taxon>Dothideomycetes</taxon>
        <taxon>Pleosporomycetidae</taxon>
        <taxon>Pleosporales</taxon>
        <taxon>Massarineae</taxon>
        <taxon>Massarinaceae</taxon>
        <taxon>Massarina</taxon>
    </lineage>
</organism>
<evidence type="ECO:0000313" key="2">
    <source>
        <dbReference type="EMBL" id="KAF2643964.1"/>
    </source>
</evidence>
<protein>
    <recommendedName>
        <fullName evidence="4">Secreted protein</fullName>
    </recommendedName>
</protein>
<reference evidence="2" key="1">
    <citation type="journal article" date="2020" name="Stud. Mycol.">
        <title>101 Dothideomycetes genomes: a test case for predicting lifestyles and emergence of pathogens.</title>
        <authorList>
            <person name="Haridas S."/>
            <person name="Albert R."/>
            <person name="Binder M."/>
            <person name="Bloem J."/>
            <person name="Labutti K."/>
            <person name="Salamov A."/>
            <person name="Andreopoulos B."/>
            <person name="Baker S."/>
            <person name="Barry K."/>
            <person name="Bills G."/>
            <person name="Bluhm B."/>
            <person name="Cannon C."/>
            <person name="Castanera R."/>
            <person name="Culley D."/>
            <person name="Daum C."/>
            <person name="Ezra D."/>
            <person name="Gonzalez J."/>
            <person name="Henrissat B."/>
            <person name="Kuo A."/>
            <person name="Liang C."/>
            <person name="Lipzen A."/>
            <person name="Lutzoni F."/>
            <person name="Magnuson J."/>
            <person name="Mondo S."/>
            <person name="Nolan M."/>
            <person name="Ohm R."/>
            <person name="Pangilinan J."/>
            <person name="Park H.-J."/>
            <person name="Ramirez L."/>
            <person name="Alfaro M."/>
            <person name="Sun H."/>
            <person name="Tritt A."/>
            <person name="Yoshinaga Y."/>
            <person name="Zwiers L.-H."/>
            <person name="Turgeon B."/>
            <person name="Goodwin S."/>
            <person name="Spatafora J."/>
            <person name="Crous P."/>
            <person name="Grigoriev I."/>
        </authorList>
    </citation>
    <scope>NUCLEOTIDE SEQUENCE</scope>
    <source>
        <strain evidence="2">CBS 473.64</strain>
    </source>
</reference>
<feature type="signal peptide" evidence="1">
    <location>
        <begin position="1"/>
        <end position="27"/>
    </location>
</feature>
<dbReference type="AlphaFoldDB" id="A0A6A6SCQ3"/>
<sequence length="104" mass="11954">MYVCSVVCYLLGFFFLLECLSYLGGRALEVDCRYFDGWDAGKSLLKLGILLVGEEMRWSFFLAGTRGGRRFCTPVSCMFTYVCTRPLDRWMDGWLGWVGWESGD</sequence>
<evidence type="ECO:0000313" key="3">
    <source>
        <dbReference type="Proteomes" id="UP000799753"/>
    </source>
</evidence>
<accession>A0A6A6SCQ3</accession>
<keyword evidence="3" id="KW-1185">Reference proteome</keyword>
<gene>
    <name evidence="2" type="ORF">P280DRAFT_222141</name>
</gene>
<evidence type="ECO:0000256" key="1">
    <source>
        <dbReference type="SAM" id="SignalP"/>
    </source>
</evidence>